<proteinExistence type="predicted"/>
<feature type="compositionally biased region" description="Basic and acidic residues" evidence="2">
    <location>
        <begin position="237"/>
        <end position="257"/>
    </location>
</feature>
<dbReference type="InterPro" id="IPR036844">
    <property type="entry name" value="Hint_dom_sf"/>
</dbReference>
<dbReference type="Proteomes" id="UP000565724">
    <property type="component" value="Unassembled WGS sequence"/>
</dbReference>
<keyword evidence="6" id="KW-1185">Reference proteome</keyword>
<feature type="region of interest" description="Disordered" evidence="2">
    <location>
        <begin position="1"/>
        <end position="74"/>
    </location>
</feature>
<feature type="region of interest" description="Disordered" evidence="2">
    <location>
        <begin position="215"/>
        <end position="260"/>
    </location>
</feature>
<feature type="transmembrane region" description="Helical" evidence="3">
    <location>
        <begin position="554"/>
        <end position="575"/>
    </location>
</feature>
<keyword evidence="3" id="KW-0812">Transmembrane</keyword>
<protein>
    <recommendedName>
        <fullName evidence="4">Hint domain-containing protein</fullName>
    </recommendedName>
</protein>
<evidence type="ECO:0000256" key="1">
    <source>
        <dbReference type="SAM" id="Coils"/>
    </source>
</evidence>
<feature type="domain" description="Hint" evidence="4">
    <location>
        <begin position="729"/>
        <end position="823"/>
    </location>
</feature>
<evidence type="ECO:0000313" key="5">
    <source>
        <dbReference type="EMBL" id="NUU17798.1"/>
    </source>
</evidence>
<gene>
    <name evidence="5" type="ORF">HP550_11120</name>
</gene>
<dbReference type="InterPro" id="IPR006141">
    <property type="entry name" value="Intein_N"/>
</dbReference>
<dbReference type="Pfam" id="PF07591">
    <property type="entry name" value="PT-HINT"/>
    <property type="match status" value="1"/>
</dbReference>
<dbReference type="RefSeq" id="WP_210767941.1">
    <property type="nucleotide sequence ID" value="NZ_JABMCI010000063.1"/>
</dbReference>
<organism evidence="5 6">
    <name type="scientific">Cellulomonas humilata</name>
    <dbReference type="NCBI Taxonomy" id="144055"/>
    <lineage>
        <taxon>Bacteria</taxon>
        <taxon>Bacillati</taxon>
        <taxon>Actinomycetota</taxon>
        <taxon>Actinomycetes</taxon>
        <taxon>Micrococcales</taxon>
        <taxon>Cellulomonadaceae</taxon>
        <taxon>Cellulomonas</taxon>
    </lineage>
</organism>
<sequence length="1060" mass="109318">PGPPPGEGAGAAVPAAGASGPAPAAAAQALVAPSSPDALRAQVPQTMPSAEDVAADMDDPRSLDDKRAEAQQHAAGVRVAAAEYQATAGAELGTHKQSVRQHVVGQSAAVRAARATHASGILQQATAARAQLTASAAQEKDALRAQVEADVAATTAATAQKVASARSGVASRRQALTAAADAERSGSLAFADGETARAVGQLEADAAACEQAGEAEAARFSGEEEPAPEQRQAARQVGRESAADIRAKKPDVPRELRAQAQAHAQRCTEYAQDVLARLSETEQTLVAELQTAGTEATNAVRDGLTGALAAIDARCAQDLAAVAAAQSAAVAHLDTASGQALTELMTGGAGAERELDTVEAAVEADLEHGAEEAATVMAEPERPFLPGVREQDQAARAGMASTVAGMRTQVAASVDGSLGRFTAVATGFSDAGAGLVQDVAGRLAVVRDGFATAAAQVRATRSESAAAVRAGLEQRQQGVTDAVLAQADDAVAQVRGKLAEMAGEYRAGIRQAADRSVAEAARPRTDDVSTRAREAGTQVDDGWLAGLGRAIVQIAIGLVVLVVVALIVAAIAAAFSVVLTAWAAVMIAGAILLAVSLVVSLVTRFRQQELQGRPGLAIVLALSDTIGVTGIIEGIRGKELVTNRELSAGEQTERGVLGAVTFVGLILGARSALKGPPGGTIFRPIELPAGLFARMATGVASVAAEMASGLGRSARAVRDWLTGKSEAPRGCFVPGTPVRGQDGPVPIEQLVVGDKVVAQDPTTGLLTTEVVIATAVRTVPRVLDVRTGGEVVTCSPEHPFWVEGTGWCPAGALVPGDLLRTADGRTQAVDAVSARPGTGWTVHNVTVRGAHTYHVGSSAVLVHNKAIEADFVPRQRALVGEVEAHARRASDATQRAQALPEDAAGRAELIREAESLGKEARQLQGEANRASSIEDVAELEDWHAGAKARLAQLEQRLPAAPEPVPVEPQTHEFTAEGAMNELRQEGHWTTLNRDHPGRTWTGNLAEKMPSSEPTQTKQKLVVTGTKTGEAPVSYDFSVVYDHETGRFTYIGRSGGKPKSL</sequence>
<keyword evidence="3" id="KW-1133">Transmembrane helix</keyword>
<feature type="coiled-coil region" evidence="1">
    <location>
        <begin position="906"/>
        <end position="956"/>
    </location>
</feature>
<dbReference type="EMBL" id="JABMCI010000063">
    <property type="protein sequence ID" value="NUU17798.1"/>
    <property type="molecule type" value="Genomic_DNA"/>
</dbReference>
<dbReference type="InterPro" id="IPR003587">
    <property type="entry name" value="Hint_dom_N"/>
</dbReference>
<keyword evidence="1" id="KW-0175">Coiled coil</keyword>
<dbReference type="AlphaFoldDB" id="A0A7Y6DXM7"/>
<dbReference type="Gene3D" id="2.170.16.10">
    <property type="entry name" value="Hedgehog/Intein (Hint) domain"/>
    <property type="match status" value="1"/>
</dbReference>
<comment type="caution">
    <text evidence="5">The sequence shown here is derived from an EMBL/GenBank/DDBJ whole genome shotgun (WGS) entry which is preliminary data.</text>
</comment>
<dbReference type="SMART" id="SM00306">
    <property type="entry name" value="HintN"/>
    <property type="match status" value="1"/>
</dbReference>
<name>A0A7Y6DXM7_9CELL</name>
<evidence type="ECO:0000313" key="6">
    <source>
        <dbReference type="Proteomes" id="UP000565724"/>
    </source>
</evidence>
<feature type="compositionally biased region" description="Basic and acidic residues" evidence="2">
    <location>
        <begin position="58"/>
        <end position="70"/>
    </location>
</feature>
<evidence type="ECO:0000259" key="4">
    <source>
        <dbReference type="SMART" id="SM00306"/>
    </source>
</evidence>
<keyword evidence="3" id="KW-0472">Membrane</keyword>
<feature type="transmembrane region" description="Helical" evidence="3">
    <location>
        <begin position="581"/>
        <end position="603"/>
    </location>
</feature>
<dbReference type="SUPFAM" id="SSF51294">
    <property type="entry name" value="Hedgehog/intein (Hint) domain"/>
    <property type="match status" value="1"/>
</dbReference>
<evidence type="ECO:0000256" key="2">
    <source>
        <dbReference type="SAM" id="MobiDB-lite"/>
    </source>
</evidence>
<dbReference type="PROSITE" id="PS50817">
    <property type="entry name" value="INTEIN_N_TER"/>
    <property type="match status" value="1"/>
</dbReference>
<feature type="non-terminal residue" evidence="5">
    <location>
        <position position="1"/>
    </location>
</feature>
<dbReference type="GO" id="GO:0016539">
    <property type="term" value="P:intein-mediated protein splicing"/>
    <property type="evidence" value="ECO:0007669"/>
    <property type="project" value="InterPro"/>
</dbReference>
<evidence type="ECO:0000256" key="3">
    <source>
        <dbReference type="SAM" id="Phobius"/>
    </source>
</evidence>
<feature type="compositionally biased region" description="Low complexity" evidence="2">
    <location>
        <begin position="10"/>
        <end position="36"/>
    </location>
</feature>
<accession>A0A7Y6DXM7</accession>
<reference evidence="5 6" key="1">
    <citation type="submission" date="2020-05" db="EMBL/GenBank/DDBJ databases">
        <title>Genome Sequencing of Type Strains.</title>
        <authorList>
            <person name="Lemaire J.F."/>
            <person name="Inderbitzin P."/>
            <person name="Gregorio O.A."/>
            <person name="Collins S.B."/>
            <person name="Wespe N."/>
            <person name="Knight-Connoni V."/>
        </authorList>
    </citation>
    <scope>NUCLEOTIDE SEQUENCE [LARGE SCALE GENOMIC DNA]</scope>
    <source>
        <strain evidence="5 6">ATCC 25174</strain>
    </source>
</reference>